<dbReference type="Pfam" id="PF07508">
    <property type="entry name" value="Recombinase"/>
    <property type="match status" value="1"/>
</dbReference>
<dbReference type="CDD" id="cd00338">
    <property type="entry name" value="Ser_Recombinase"/>
    <property type="match status" value="1"/>
</dbReference>
<evidence type="ECO:0000259" key="6">
    <source>
        <dbReference type="PROSITE" id="PS51737"/>
    </source>
</evidence>
<comment type="caution">
    <text evidence="7">The sequence shown here is derived from an EMBL/GenBank/DDBJ whole genome shotgun (WGS) entry which is preliminary data.</text>
</comment>
<keyword evidence="3" id="KW-0175">Coiled coil</keyword>
<dbReference type="InterPro" id="IPR038109">
    <property type="entry name" value="DNA_bind_recomb_sf"/>
</dbReference>
<reference evidence="7" key="1">
    <citation type="journal article" date="2021" name="PeerJ">
        <title>Extensive microbial diversity within the chicken gut microbiome revealed by metagenomics and culture.</title>
        <authorList>
            <person name="Gilroy R."/>
            <person name="Ravi A."/>
            <person name="Getino M."/>
            <person name="Pursley I."/>
            <person name="Horton D.L."/>
            <person name="Alikhan N.F."/>
            <person name="Baker D."/>
            <person name="Gharbi K."/>
            <person name="Hall N."/>
            <person name="Watson M."/>
            <person name="Adriaenssens E.M."/>
            <person name="Foster-Nyarko E."/>
            <person name="Jarju S."/>
            <person name="Secka A."/>
            <person name="Antonio M."/>
            <person name="Oren A."/>
            <person name="Chaudhuri R.R."/>
            <person name="La Ragione R."/>
            <person name="Hildebrand F."/>
            <person name="Pallen M.J."/>
        </authorList>
    </citation>
    <scope>NUCLEOTIDE SEQUENCE</scope>
    <source>
        <strain evidence="7">ChiBcec16_6824</strain>
    </source>
</reference>
<reference evidence="7" key="2">
    <citation type="submission" date="2021-04" db="EMBL/GenBank/DDBJ databases">
        <authorList>
            <person name="Gilroy R."/>
        </authorList>
    </citation>
    <scope>NUCLEOTIDE SEQUENCE</scope>
    <source>
        <strain evidence="7">ChiBcec16_6824</strain>
    </source>
</reference>
<sequence length="534" mass="60806">MDEQKKTSGSLALSRSPQVITIPPSDPVRARKLRVAAYARVSSSSEDQLNSFAAQNAHYTELITANPEWEFVDVYADKGITGTSAEKREDFQRLLADCRRGRVDKILVKSSSRFARNAKECLEAIRELKALGVGVCFEEQGIDTSELVGEFLTAIFAMMDQKESENISDNIRWSIQKRMASGTFVPSSLPFGYKKDEEGAITIDSRQAKYVREIFTDFLKGANTLEIADRMKKCQSVDPVLSPYQWTVKAVARILKNEKYTGNSLWQKSFRTPTLPRRSLTNRGELNQYYAPNTHTAIIDQTVFDKVQSLLRERKQHYFSKVRCGTPISGMLRCGHCGTLFRKQVNSGITYFICRTHTVDLDACPVGPVPERTIYDAFLRLYHKLRHQGISILTQLLIDLQSARKGKLLWSLDIVALNQKIADITRQDRLLAQLKQQGLVDPDIFISRKNELAEQLRAAKLEKERFLEAEEDQTIQRTQELIDALEAGPDFLEAFDGELFRELVAKIIVESNERLRFRLVNGLELTEPIERTVR</sequence>
<evidence type="ECO:0000256" key="4">
    <source>
        <dbReference type="SAM" id="MobiDB-lite"/>
    </source>
</evidence>
<dbReference type="InterPro" id="IPR036162">
    <property type="entry name" value="Resolvase-like_N_sf"/>
</dbReference>
<dbReference type="EMBL" id="DXDX01000054">
    <property type="protein sequence ID" value="HIY20810.1"/>
    <property type="molecule type" value="Genomic_DNA"/>
</dbReference>
<evidence type="ECO:0000313" key="7">
    <source>
        <dbReference type="EMBL" id="HIY20810.1"/>
    </source>
</evidence>
<dbReference type="Proteomes" id="UP000823868">
    <property type="component" value="Unassembled WGS sequence"/>
</dbReference>
<protein>
    <submittedName>
        <fullName evidence="7">Recombinase family protein</fullName>
    </submittedName>
</protein>
<dbReference type="Gene3D" id="3.40.50.1390">
    <property type="entry name" value="Resolvase, N-terminal catalytic domain"/>
    <property type="match status" value="1"/>
</dbReference>
<dbReference type="GO" id="GO:0000150">
    <property type="term" value="F:DNA strand exchange activity"/>
    <property type="evidence" value="ECO:0007669"/>
    <property type="project" value="InterPro"/>
</dbReference>
<dbReference type="PANTHER" id="PTHR30461:SF2">
    <property type="entry name" value="SERINE RECOMBINASE PINE-RELATED"/>
    <property type="match status" value="1"/>
</dbReference>
<gene>
    <name evidence="7" type="ORF">H9841_02780</name>
</gene>
<organism evidence="7 8">
    <name type="scientific">Candidatus Flavonifractor merdigallinarum</name>
    <dbReference type="NCBI Taxonomy" id="2838589"/>
    <lineage>
        <taxon>Bacteria</taxon>
        <taxon>Bacillati</taxon>
        <taxon>Bacillota</taxon>
        <taxon>Clostridia</taxon>
        <taxon>Eubacteriales</taxon>
        <taxon>Oscillospiraceae</taxon>
        <taxon>Flavonifractor</taxon>
    </lineage>
</organism>
<dbReference type="InterPro" id="IPR006119">
    <property type="entry name" value="Resolv_N"/>
</dbReference>
<dbReference type="AlphaFoldDB" id="A0A9D2BYV3"/>
<evidence type="ECO:0000259" key="5">
    <source>
        <dbReference type="PROSITE" id="PS51736"/>
    </source>
</evidence>
<feature type="region of interest" description="Disordered" evidence="4">
    <location>
        <begin position="1"/>
        <end position="24"/>
    </location>
</feature>
<dbReference type="Gene3D" id="3.90.1750.20">
    <property type="entry name" value="Putative Large Serine Recombinase, Chain B, Domain 2"/>
    <property type="match status" value="1"/>
</dbReference>
<evidence type="ECO:0000313" key="8">
    <source>
        <dbReference type="Proteomes" id="UP000823868"/>
    </source>
</evidence>
<feature type="domain" description="Resolvase/invertase-type recombinase catalytic" evidence="5">
    <location>
        <begin position="34"/>
        <end position="182"/>
    </location>
</feature>
<dbReference type="InterPro" id="IPR050639">
    <property type="entry name" value="SSR_resolvase"/>
</dbReference>
<dbReference type="GO" id="GO:0003677">
    <property type="term" value="F:DNA binding"/>
    <property type="evidence" value="ECO:0007669"/>
    <property type="project" value="UniProtKB-KW"/>
</dbReference>
<evidence type="ECO:0000256" key="3">
    <source>
        <dbReference type="SAM" id="Coils"/>
    </source>
</evidence>
<evidence type="ECO:0000256" key="1">
    <source>
        <dbReference type="ARBA" id="ARBA00023125"/>
    </source>
</evidence>
<feature type="compositionally biased region" description="Polar residues" evidence="4">
    <location>
        <begin position="7"/>
        <end position="19"/>
    </location>
</feature>
<dbReference type="PROSITE" id="PS51736">
    <property type="entry name" value="RECOMBINASES_3"/>
    <property type="match status" value="1"/>
</dbReference>
<evidence type="ECO:0000256" key="2">
    <source>
        <dbReference type="ARBA" id="ARBA00023172"/>
    </source>
</evidence>
<dbReference type="PANTHER" id="PTHR30461">
    <property type="entry name" value="DNA-INVERTASE FROM LAMBDOID PROPHAGE"/>
    <property type="match status" value="1"/>
</dbReference>
<dbReference type="InterPro" id="IPR025827">
    <property type="entry name" value="Zn_ribbon_recom_dom"/>
</dbReference>
<dbReference type="Pfam" id="PF13408">
    <property type="entry name" value="Zn_ribbon_recom"/>
    <property type="match status" value="1"/>
</dbReference>
<dbReference type="SUPFAM" id="SSF53041">
    <property type="entry name" value="Resolvase-like"/>
    <property type="match status" value="1"/>
</dbReference>
<feature type="coiled-coil region" evidence="3">
    <location>
        <begin position="417"/>
        <end position="473"/>
    </location>
</feature>
<name>A0A9D2BYV3_9FIRM</name>
<proteinExistence type="predicted"/>
<feature type="domain" description="Recombinase" evidence="6">
    <location>
        <begin position="190"/>
        <end position="317"/>
    </location>
</feature>
<dbReference type="InterPro" id="IPR011109">
    <property type="entry name" value="DNA_bind_recombinase_dom"/>
</dbReference>
<dbReference type="SMART" id="SM00857">
    <property type="entry name" value="Resolvase"/>
    <property type="match status" value="1"/>
</dbReference>
<dbReference type="PROSITE" id="PS51737">
    <property type="entry name" value="RECOMBINASE_DNA_BIND"/>
    <property type="match status" value="1"/>
</dbReference>
<accession>A0A9D2BYV3</accession>
<dbReference type="Pfam" id="PF00239">
    <property type="entry name" value="Resolvase"/>
    <property type="match status" value="1"/>
</dbReference>
<keyword evidence="1" id="KW-0238">DNA-binding</keyword>
<keyword evidence="2" id="KW-0233">DNA recombination</keyword>